<comment type="caution">
    <text evidence="8">The sequence shown here is derived from an EMBL/GenBank/DDBJ whole genome shotgun (WGS) entry which is preliminary data.</text>
</comment>
<evidence type="ECO:0000259" key="7">
    <source>
        <dbReference type="Pfam" id="PF12698"/>
    </source>
</evidence>
<evidence type="ECO:0000313" key="9">
    <source>
        <dbReference type="Proteomes" id="UP001225034"/>
    </source>
</evidence>
<keyword evidence="2" id="KW-1003">Cell membrane</keyword>
<sequence length="406" mass="45344">MLWALIKKDLQHLLKEKSVLILLFIMPIGLICILGFAQSNNELEPFSIAVVNAETQTEELNRFLDKAENNGIPREAANQFATEFNLKNILIEDVLESGLDTQILLETSVPLDEALANKEYAAIIEFPDGYQESIWKSIFLNEGDQKEVILHLNEEKSIYSQMVEGIIHSFYEMIRMQSLAGETEGMAILQPGEVDHKIIESQTRPIDIFDYVAVGMACMFVLYTAGLVSRYATDEKRTKVFDRMILSSAPAYIYGISKWITGTITAAFQLFIIFLISYIAFDVAWGSLLQFSIITLAISMTVGGLSVLLTSFNFRFDSYKASTLFTNIIVTMFAFIGGSFIQTDMLPPLISKLGEFTPNGTTMTAYFQAFQGGTFSSILPSVGILTTYSVILVAIAIMLFPKRRGQ</sequence>
<dbReference type="PANTHER" id="PTHR30294:SF29">
    <property type="entry name" value="MULTIDRUG ABC TRANSPORTER PERMEASE YBHS-RELATED"/>
    <property type="match status" value="1"/>
</dbReference>
<feature type="transmembrane region" description="Helical" evidence="6">
    <location>
        <begin position="378"/>
        <end position="400"/>
    </location>
</feature>
<feature type="transmembrane region" description="Helical" evidence="6">
    <location>
        <begin position="211"/>
        <end position="232"/>
    </location>
</feature>
<evidence type="ECO:0000256" key="3">
    <source>
        <dbReference type="ARBA" id="ARBA00022692"/>
    </source>
</evidence>
<evidence type="ECO:0000256" key="6">
    <source>
        <dbReference type="SAM" id="Phobius"/>
    </source>
</evidence>
<name>A0ABT9YKT2_9BACI</name>
<dbReference type="InterPro" id="IPR051449">
    <property type="entry name" value="ABC-2_transporter_component"/>
</dbReference>
<keyword evidence="9" id="KW-1185">Reference proteome</keyword>
<protein>
    <submittedName>
        <fullName evidence="8">ABC-2 type transport system permease protein</fullName>
    </submittedName>
</protein>
<keyword evidence="5 6" id="KW-0472">Membrane</keyword>
<organism evidence="8 9">
    <name type="scientific">Alkalicoccobacillus murimartini</name>
    <dbReference type="NCBI Taxonomy" id="171685"/>
    <lineage>
        <taxon>Bacteria</taxon>
        <taxon>Bacillati</taxon>
        <taxon>Bacillota</taxon>
        <taxon>Bacilli</taxon>
        <taxon>Bacillales</taxon>
        <taxon>Bacillaceae</taxon>
        <taxon>Alkalicoccobacillus</taxon>
    </lineage>
</organism>
<dbReference type="RefSeq" id="WP_306984351.1">
    <property type="nucleotide sequence ID" value="NZ_JAUSUA010000005.1"/>
</dbReference>
<feature type="transmembrane region" description="Helical" evidence="6">
    <location>
        <begin position="20"/>
        <end position="37"/>
    </location>
</feature>
<dbReference type="EMBL" id="JAUSUA010000005">
    <property type="protein sequence ID" value="MDQ0208346.1"/>
    <property type="molecule type" value="Genomic_DNA"/>
</dbReference>
<feature type="transmembrane region" description="Helical" evidence="6">
    <location>
        <begin position="321"/>
        <end position="341"/>
    </location>
</feature>
<dbReference type="Pfam" id="PF12698">
    <property type="entry name" value="ABC2_membrane_3"/>
    <property type="match status" value="1"/>
</dbReference>
<dbReference type="PANTHER" id="PTHR30294">
    <property type="entry name" value="MEMBRANE COMPONENT OF ABC TRANSPORTER YHHJ-RELATED"/>
    <property type="match status" value="1"/>
</dbReference>
<evidence type="ECO:0000256" key="2">
    <source>
        <dbReference type="ARBA" id="ARBA00022475"/>
    </source>
</evidence>
<accession>A0ABT9YKT2</accession>
<dbReference type="Proteomes" id="UP001225034">
    <property type="component" value="Unassembled WGS sequence"/>
</dbReference>
<feature type="transmembrane region" description="Helical" evidence="6">
    <location>
        <begin position="252"/>
        <end position="281"/>
    </location>
</feature>
<feature type="domain" description="ABC-2 type transporter transmembrane" evidence="7">
    <location>
        <begin position="17"/>
        <end position="397"/>
    </location>
</feature>
<reference evidence="8 9" key="1">
    <citation type="submission" date="2023-07" db="EMBL/GenBank/DDBJ databases">
        <title>Genomic Encyclopedia of Type Strains, Phase IV (KMG-IV): sequencing the most valuable type-strain genomes for metagenomic binning, comparative biology and taxonomic classification.</title>
        <authorList>
            <person name="Goeker M."/>
        </authorList>
    </citation>
    <scope>NUCLEOTIDE SEQUENCE [LARGE SCALE GENOMIC DNA]</scope>
    <source>
        <strain evidence="8 9">DSM 19154</strain>
    </source>
</reference>
<evidence type="ECO:0000256" key="1">
    <source>
        <dbReference type="ARBA" id="ARBA00004651"/>
    </source>
</evidence>
<proteinExistence type="predicted"/>
<keyword evidence="3 6" id="KW-0812">Transmembrane</keyword>
<dbReference type="InterPro" id="IPR013525">
    <property type="entry name" value="ABC2_TM"/>
</dbReference>
<feature type="transmembrane region" description="Helical" evidence="6">
    <location>
        <begin position="287"/>
        <end position="309"/>
    </location>
</feature>
<evidence type="ECO:0000256" key="5">
    <source>
        <dbReference type="ARBA" id="ARBA00023136"/>
    </source>
</evidence>
<evidence type="ECO:0000313" key="8">
    <source>
        <dbReference type="EMBL" id="MDQ0208346.1"/>
    </source>
</evidence>
<gene>
    <name evidence="8" type="ORF">J2S05_003157</name>
</gene>
<comment type="subcellular location">
    <subcellularLocation>
        <location evidence="1">Cell membrane</location>
        <topology evidence="1">Multi-pass membrane protein</topology>
    </subcellularLocation>
</comment>
<keyword evidence="4 6" id="KW-1133">Transmembrane helix</keyword>
<evidence type="ECO:0000256" key="4">
    <source>
        <dbReference type="ARBA" id="ARBA00022989"/>
    </source>
</evidence>